<accession>R6TPG3</accession>
<evidence type="ECO:0000313" key="1">
    <source>
        <dbReference type="EMBL" id="CDC74055.1"/>
    </source>
</evidence>
<name>R6TPG3_9BACT</name>
<dbReference type="AlphaFoldDB" id="R6TPG3"/>
<comment type="caution">
    <text evidence="1">The sequence shown here is derived from an EMBL/GenBank/DDBJ whole genome shotgun (WGS) entry which is preliminary data.</text>
</comment>
<reference evidence="1" key="1">
    <citation type="submission" date="2012-11" db="EMBL/GenBank/DDBJ databases">
        <title>Dependencies among metagenomic species, viruses, plasmids and units of genetic variation.</title>
        <authorList>
            <person name="Nielsen H.B."/>
            <person name="Almeida M."/>
            <person name="Juncker A.S."/>
            <person name="Rasmussen S."/>
            <person name="Li J."/>
            <person name="Sunagawa S."/>
            <person name="Plichta D."/>
            <person name="Gautier L."/>
            <person name="Le Chatelier E."/>
            <person name="Peletier E."/>
            <person name="Bonde I."/>
            <person name="Nielsen T."/>
            <person name="Manichanh C."/>
            <person name="Arumugam M."/>
            <person name="Batto J."/>
            <person name="Santos M.B.Q.D."/>
            <person name="Blom N."/>
            <person name="Borruel N."/>
            <person name="Burgdorf K.S."/>
            <person name="Boumezbeur F."/>
            <person name="Casellas F."/>
            <person name="Dore J."/>
            <person name="Guarner F."/>
            <person name="Hansen T."/>
            <person name="Hildebrand F."/>
            <person name="Kaas R.S."/>
            <person name="Kennedy S."/>
            <person name="Kristiansen K."/>
            <person name="Kultima J.R."/>
            <person name="Leonard P."/>
            <person name="Levenez F."/>
            <person name="Lund O."/>
            <person name="Moumen B."/>
            <person name="Le Paslier D."/>
            <person name="Pons N."/>
            <person name="Pedersen O."/>
            <person name="Prifti E."/>
            <person name="Qin J."/>
            <person name="Raes J."/>
            <person name="Tap J."/>
            <person name="Tims S."/>
            <person name="Ussery D.W."/>
            <person name="Yamada T."/>
            <person name="MetaHit consortium"/>
            <person name="Renault P."/>
            <person name="Sicheritz-Ponten T."/>
            <person name="Bork P."/>
            <person name="Wang J."/>
            <person name="Brunak S."/>
            <person name="Ehrlich S.D."/>
        </authorList>
    </citation>
    <scope>NUCLEOTIDE SEQUENCE [LARGE SCALE GENOMIC DNA]</scope>
</reference>
<dbReference type="EMBL" id="CBFW010000196">
    <property type="protein sequence ID" value="CDC74055.1"/>
    <property type="molecule type" value="Genomic_DNA"/>
</dbReference>
<proteinExistence type="predicted"/>
<organism evidence="1 2">
    <name type="scientific">Candidatus Colimorpha enterica</name>
    <dbReference type="NCBI Taxonomy" id="3083063"/>
    <lineage>
        <taxon>Bacteria</taxon>
        <taxon>Pseudomonadati</taxon>
        <taxon>Bacteroidota</taxon>
        <taxon>Bacteroidia</taxon>
        <taxon>Bacteroidales</taxon>
        <taxon>Candidatus Colimorpha</taxon>
    </lineage>
</organism>
<sequence length="304" mass="33921">MLRREGVVRLVPAPVVCDKQPPEGICGDRIYPSAAGALSDSEFKVFLNAAVIAENGFYGEHLRVGIAYPDKSVALDAVPYRPVLHIQMAGIDRRIVDLIDKRIAAPEAAPVFCIGIDKVGNRRLQVKKPVAVGQLYLHEPEAGLTEGEVGIKRQDCIEIARRMVVARTLFPDLRKSLAYRLTEGKPYVNVSASFGEGSEKPYAAVQFLPEIKDDKGVFFLPAVVKHSNVRLAESYLELFPDKQLLRPGHLSRCHDNACGKHEFVYSFVFSDYFQILGCCHLCCSFHSASMQKREFADNTHRHPR</sequence>
<protein>
    <submittedName>
        <fullName evidence="1">Uncharacterized protein</fullName>
    </submittedName>
</protein>
<gene>
    <name evidence="1" type="ORF">BN580_01398</name>
</gene>
<evidence type="ECO:0000313" key="2">
    <source>
        <dbReference type="Proteomes" id="UP000017938"/>
    </source>
</evidence>
<dbReference type="Proteomes" id="UP000017938">
    <property type="component" value="Unassembled WGS sequence"/>
</dbReference>